<sequence length="136" mass="15104">MNSSKVPDTRFIRPLENTMGYLRSALSCLHDRRPDYRLVADLFGHLRELYGDEFPPFEPAAGQPPAISMGISQESCALVLDQEIRTLDSVRRQLFESDSVTGPPTARLALRHAQATVSRLLLTPPFSELSPAKKGP</sequence>
<proteinExistence type="predicted"/>
<gene>
    <name evidence="1" type="ORF">A3C96_01790</name>
</gene>
<dbReference type="Proteomes" id="UP000177088">
    <property type="component" value="Unassembled WGS sequence"/>
</dbReference>
<evidence type="ECO:0000313" key="1">
    <source>
        <dbReference type="EMBL" id="OGL74574.1"/>
    </source>
</evidence>
<accession>A0A1F7UA15</accession>
<comment type="caution">
    <text evidence="1">The sequence shown here is derived from an EMBL/GenBank/DDBJ whole genome shotgun (WGS) entry which is preliminary data.</text>
</comment>
<evidence type="ECO:0000313" key="2">
    <source>
        <dbReference type="Proteomes" id="UP000177088"/>
    </source>
</evidence>
<dbReference type="EMBL" id="MGEA01000014">
    <property type="protein sequence ID" value="OGL74574.1"/>
    <property type="molecule type" value="Genomic_DNA"/>
</dbReference>
<name>A0A1F7UA15_9BACT</name>
<protein>
    <submittedName>
        <fullName evidence="1">Uncharacterized protein</fullName>
    </submittedName>
</protein>
<organism evidence="1 2">
    <name type="scientific">Candidatus Uhrbacteria bacterium RIFCSPHIGHO2_02_FULL_60_10</name>
    <dbReference type="NCBI Taxonomy" id="1802392"/>
    <lineage>
        <taxon>Bacteria</taxon>
        <taxon>Candidatus Uhriibacteriota</taxon>
    </lineage>
</organism>
<dbReference type="AlphaFoldDB" id="A0A1F7UA15"/>
<reference evidence="1 2" key="1">
    <citation type="journal article" date="2016" name="Nat. Commun.">
        <title>Thousands of microbial genomes shed light on interconnected biogeochemical processes in an aquifer system.</title>
        <authorList>
            <person name="Anantharaman K."/>
            <person name="Brown C.T."/>
            <person name="Hug L.A."/>
            <person name="Sharon I."/>
            <person name="Castelle C.J."/>
            <person name="Probst A.J."/>
            <person name="Thomas B.C."/>
            <person name="Singh A."/>
            <person name="Wilkins M.J."/>
            <person name="Karaoz U."/>
            <person name="Brodie E.L."/>
            <person name="Williams K.H."/>
            <person name="Hubbard S.S."/>
            <person name="Banfield J.F."/>
        </authorList>
    </citation>
    <scope>NUCLEOTIDE SEQUENCE [LARGE SCALE GENOMIC DNA]</scope>
</reference>